<dbReference type="GO" id="GO:0008270">
    <property type="term" value="F:zinc ion binding"/>
    <property type="evidence" value="ECO:0007669"/>
    <property type="project" value="UniProtKB-KW"/>
</dbReference>
<evidence type="ECO:0000259" key="6">
    <source>
        <dbReference type="PROSITE" id="PS50157"/>
    </source>
</evidence>
<dbReference type="PROSITE" id="PS00028">
    <property type="entry name" value="ZINC_FINGER_C2H2_1"/>
    <property type="match status" value="2"/>
</dbReference>
<protein>
    <recommendedName>
        <fullName evidence="6">C2H2-type domain-containing protein</fullName>
    </recommendedName>
</protein>
<sequence>MVCQADSSGGCTCGFHLALAEFKRSLNNDELVRSFEGTRLHHLTSEIAKIQQEQASKRRLRYLKRIDPFLKTMEQYGKVVEIFVNVEDVVAFIWGPMKFLLITASSLSEAFDSLLDAYQTIWEQLPLFGAYGPTLESKPYIHTILVWIYKDILEFHREAIGYFKHRVWKQIFQAAWRGFLPKIDFIKKNMERHTRLLDHGVSFVQLEETENMRRDLQQRFETQRREEVDRRRREVISWLNPYPSQLKKYQDARLCPDAGSWLLNNDRFRGWFDPTFCTDPLLWITGIPGAGKSVLASVVVDAVRDLDDPDGDISVAYFFCQPHDDNANTFVAVARSILAQLVTQNASLIPQVYEQSSLSGEVTLSTDDLAKRLLGDVLGCCKNTYIILDGIDSCSKKDRTEIVSVFRVAVESLPTNQMHDVRCLIVCQNDSVVRKGLANLPTICIGPADNTVDIEKYWVECKKRLEADFGSLNLDIVKIVSAQAHGMFLYATIVFLHLKTLRTPEELRKELHRIPKQLDEVYGKIVERLLASDEFQPKDCLSMLGQLACAKRPLKWYEVRGAAAIDLDEQTVNFQKLPRGLKHTPYDLCGPLVEMRSDQTLEFIHPSARGQVRNIPHPSISYFNIGSRYLLRTHFEDTSVHFNLSTLSLSYLSLPGIVKDGAHTMLIPLLLDSGYYAFLEYAISCWPLHLQEAVQTEKGSAPVDLEELEETVDIFLGHHWVETSSTDNTPKTTLAALSSMASFTSYLKICKAVAAAKRELTQHNPTESQEGPLDLAQILRKIRDTLAMCLESGNLTDAQKETLCTFYGPNWFKCSMINCQYFHQGFPNRRQLDQHLARHQRPFVCLDEACDFHTFGYATKGDLQRHLLATHGIDVTDPMADLEFPSLPSAKSHGNGDGGPSKYACPTCPKTFTRNHNLQNHLRAHRNEKPYPCGQCSQSFTRLHDRKRHQALHTGQKRFVCRGDLTGGGTWGCGREFARQDKLADHFKSKAGRKCIQPLFMEEANGTSGEEWNARVAEILSSRFILDPEQIKPLVTTISSFPESWVRVDGRENVNEVGQKLCRSESPGSGLGNGGGR</sequence>
<dbReference type="SUPFAM" id="SSF57667">
    <property type="entry name" value="beta-beta-alpha zinc fingers"/>
    <property type="match status" value="1"/>
</dbReference>
<dbReference type="Proteomes" id="UP001321749">
    <property type="component" value="Unassembled WGS sequence"/>
</dbReference>
<dbReference type="InterPro" id="IPR056125">
    <property type="entry name" value="DUF7708"/>
</dbReference>
<keyword evidence="3 5" id="KW-0863">Zinc-finger</keyword>
<dbReference type="Gene3D" id="3.40.50.300">
    <property type="entry name" value="P-loop containing nucleotide triphosphate hydrolases"/>
    <property type="match status" value="1"/>
</dbReference>
<dbReference type="FunFam" id="3.30.160.60:FF:000110">
    <property type="entry name" value="Zinc finger protein-like"/>
    <property type="match status" value="1"/>
</dbReference>
<dbReference type="FunFam" id="3.30.160.60:FF:000100">
    <property type="entry name" value="Zinc finger 45-like"/>
    <property type="match status" value="1"/>
</dbReference>
<dbReference type="Pfam" id="PF24809">
    <property type="entry name" value="DUF7708"/>
    <property type="match status" value="1"/>
</dbReference>
<dbReference type="SMART" id="SM00355">
    <property type="entry name" value="ZnF_C2H2"/>
    <property type="match status" value="4"/>
</dbReference>
<evidence type="ECO:0000256" key="4">
    <source>
        <dbReference type="ARBA" id="ARBA00022833"/>
    </source>
</evidence>
<dbReference type="InterPro" id="IPR056884">
    <property type="entry name" value="NPHP3-like_N"/>
</dbReference>
<reference evidence="7" key="2">
    <citation type="submission" date="2023-06" db="EMBL/GenBank/DDBJ databases">
        <authorList>
            <consortium name="Lawrence Berkeley National Laboratory"/>
            <person name="Mondo S.J."/>
            <person name="Hensen N."/>
            <person name="Bonometti L."/>
            <person name="Westerberg I."/>
            <person name="Brannstrom I.O."/>
            <person name="Guillou S."/>
            <person name="Cros-Aarteil S."/>
            <person name="Calhoun S."/>
            <person name="Haridas S."/>
            <person name="Kuo A."/>
            <person name="Pangilinan J."/>
            <person name="Riley R."/>
            <person name="Labutti K."/>
            <person name="Andreopoulos B."/>
            <person name="Lipzen A."/>
            <person name="Chen C."/>
            <person name="Yanf M."/>
            <person name="Daum C."/>
            <person name="Ng V."/>
            <person name="Clum A."/>
            <person name="Steindorff A."/>
            <person name="Ohm R."/>
            <person name="Martin F."/>
            <person name="Silar P."/>
            <person name="Natvig D."/>
            <person name="Lalanne C."/>
            <person name="Gautier V."/>
            <person name="Ament-Velasquez S.L."/>
            <person name="Kruys A."/>
            <person name="Hutchinson M.I."/>
            <person name="Powell A.J."/>
            <person name="Barry K."/>
            <person name="Miller A.N."/>
            <person name="Grigoriev I.V."/>
            <person name="Debuchy R."/>
            <person name="Gladieux P."/>
            <person name="Thoren M.H."/>
            <person name="Johannesson H."/>
        </authorList>
    </citation>
    <scope>NUCLEOTIDE SEQUENCE</scope>
    <source>
        <strain evidence="7">PSN324</strain>
    </source>
</reference>
<evidence type="ECO:0000256" key="5">
    <source>
        <dbReference type="PROSITE-ProRule" id="PRU00042"/>
    </source>
</evidence>
<dbReference type="Pfam" id="PF00096">
    <property type="entry name" value="zf-C2H2"/>
    <property type="match status" value="1"/>
</dbReference>
<dbReference type="SUPFAM" id="SSF52540">
    <property type="entry name" value="P-loop containing nucleoside triphosphate hydrolases"/>
    <property type="match status" value="1"/>
</dbReference>
<dbReference type="AlphaFoldDB" id="A0AAV9HFW8"/>
<keyword evidence="2" id="KW-0677">Repeat</keyword>
<evidence type="ECO:0000256" key="1">
    <source>
        <dbReference type="ARBA" id="ARBA00022723"/>
    </source>
</evidence>
<evidence type="ECO:0000256" key="2">
    <source>
        <dbReference type="ARBA" id="ARBA00022737"/>
    </source>
</evidence>
<name>A0AAV9HFW8_9PEZI</name>
<organism evidence="7 8">
    <name type="scientific">Cladorrhinum samala</name>
    <dbReference type="NCBI Taxonomy" id="585594"/>
    <lineage>
        <taxon>Eukaryota</taxon>
        <taxon>Fungi</taxon>
        <taxon>Dikarya</taxon>
        <taxon>Ascomycota</taxon>
        <taxon>Pezizomycotina</taxon>
        <taxon>Sordariomycetes</taxon>
        <taxon>Sordariomycetidae</taxon>
        <taxon>Sordariales</taxon>
        <taxon>Podosporaceae</taxon>
        <taxon>Cladorrhinum</taxon>
    </lineage>
</organism>
<evidence type="ECO:0000313" key="7">
    <source>
        <dbReference type="EMBL" id="KAK4457941.1"/>
    </source>
</evidence>
<comment type="caution">
    <text evidence="7">The sequence shown here is derived from an EMBL/GenBank/DDBJ whole genome shotgun (WGS) entry which is preliminary data.</text>
</comment>
<evidence type="ECO:0000313" key="8">
    <source>
        <dbReference type="Proteomes" id="UP001321749"/>
    </source>
</evidence>
<keyword evidence="1" id="KW-0479">Metal-binding</keyword>
<dbReference type="InterPro" id="IPR036236">
    <property type="entry name" value="Znf_C2H2_sf"/>
</dbReference>
<keyword evidence="4" id="KW-0862">Zinc</keyword>
<dbReference type="InterPro" id="IPR013087">
    <property type="entry name" value="Znf_C2H2_type"/>
</dbReference>
<dbReference type="PROSITE" id="PS50157">
    <property type="entry name" value="ZINC_FINGER_C2H2_2"/>
    <property type="match status" value="2"/>
</dbReference>
<dbReference type="Gene3D" id="3.30.160.60">
    <property type="entry name" value="Classic Zinc Finger"/>
    <property type="match status" value="2"/>
</dbReference>
<proteinExistence type="predicted"/>
<evidence type="ECO:0000256" key="3">
    <source>
        <dbReference type="ARBA" id="ARBA00022771"/>
    </source>
</evidence>
<feature type="domain" description="C2H2-type" evidence="6">
    <location>
        <begin position="931"/>
        <end position="958"/>
    </location>
</feature>
<dbReference type="PANTHER" id="PTHR10039">
    <property type="entry name" value="AMELOGENIN"/>
    <property type="match status" value="1"/>
</dbReference>
<dbReference type="EMBL" id="MU865090">
    <property type="protein sequence ID" value="KAK4457941.1"/>
    <property type="molecule type" value="Genomic_DNA"/>
</dbReference>
<reference evidence="7" key="1">
    <citation type="journal article" date="2023" name="Mol. Phylogenet. Evol.">
        <title>Genome-scale phylogeny and comparative genomics of the fungal order Sordariales.</title>
        <authorList>
            <person name="Hensen N."/>
            <person name="Bonometti L."/>
            <person name="Westerberg I."/>
            <person name="Brannstrom I.O."/>
            <person name="Guillou S."/>
            <person name="Cros-Aarteil S."/>
            <person name="Calhoun S."/>
            <person name="Haridas S."/>
            <person name="Kuo A."/>
            <person name="Mondo S."/>
            <person name="Pangilinan J."/>
            <person name="Riley R."/>
            <person name="LaButti K."/>
            <person name="Andreopoulos B."/>
            <person name="Lipzen A."/>
            <person name="Chen C."/>
            <person name="Yan M."/>
            <person name="Daum C."/>
            <person name="Ng V."/>
            <person name="Clum A."/>
            <person name="Steindorff A."/>
            <person name="Ohm R.A."/>
            <person name="Martin F."/>
            <person name="Silar P."/>
            <person name="Natvig D.O."/>
            <person name="Lalanne C."/>
            <person name="Gautier V."/>
            <person name="Ament-Velasquez S.L."/>
            <person name="Kruys A."/>
            <person name="Hutchinson M.I."/>
            <person name="Powell A.J."/>
            <person name="Barry K."/>
            <person name="Miller A.N."/>
            <person name="Grigoriev I.V."/>
            <person name="Debuchy R."/>
            <person name="Gladieux P."/>
            <person name="Hiltunen Thoren M."/>
            <person name="Johannesson H."/>
        </authorList>
    </citation>
    <scope>NUCLEOTIDE SEQUENCE</scope>
    <source>
        <strain evidence="7">PSN324</strain>
    </source>
</reference>
<keyword evidence="8" id="KW-1185">Reference proteome</keyword>
<gene>
    <name evidence="7" type="ORF">QBC42DRAFT_316572</name>
</gene>
<feature type="domain" description="C2H2-type" evidence="6">
    <location>
        <begin position="903"/>
        <end position="930"/>
    </location>
</feature>
<accession>A0AAV9HFW8</accession>
<dbReference type="PANTHER" id="PTHR10039:SF14">
    <property type="entry name" value="NACHT DOMAIN-CONTAINING PROTEIN"/>
    <property type="match status" value="1"/>
</dbReference>
<dbReference type="Pfam" id="PF24883">
    <property type="entry name" value="NPHP3_N"/>
    <property type="match status" value="1"/>
</dbReference>
<dbReference type="InterPro" id="IPR027417">
    <property type="entry name" value="P-loop_NTPase"/>
</dbReference>